<gene>
    <name evidence="2" type="ORF">OIU85_000274</name>
</gene>
<dbReference type="Proteomes" id="UP001151529">
    <property type="component" value="Chromosome 16"/>
</dbReference>
<protein>
    <submittedName>
        <fullName evidence="2">Uncharacterized protein</fullName>
    </submittedName>
</protein>
<feature type="transmembrane region" description="Helical" evidence="1">
    <location>
        <begin position="30"/>
        <end position="50"/>
    </location>
</feature>
<dbReference type="PANTHER" id="PTHR34545:SF8">
    <property type="entry name" value="CLAVATA3_ESR (CLE)-RELATED PROTEIN 21"/>
    <property type="match status" value="1"/>
</dbReference>
<evidence type="ECO:0000313" key="3">
    <source>
        <dbReference type="Proteomes" id="UP001151529"/>
    </source>
</evidence>
<dbReference type="PANTHER" id="PTHR34545">
    <property type="entry name" value="CLAVATA3/ESR (CLE)-RELATED PROTEIN 22"/>
    <property type="match status" value="1"/>
</dbReference>
<reference evidence="2" key="1">
    <citation type="submission" date="2022-11" db="EMBL/GenBank/DDBJ databases">
        <authorList>
            <person name="Hyden B.L."/>
            <person name="Feng K."/>
            <person name="Yates T."/>
            <person name="Jawdy S."/>
            <person name="Smart L.B."/>
            <person name="Muchero W."/>
        </authorList>
    </citation>
    <scope>NUCLEOTIDE SEQUENCE</scope>
    <source>
        <tissue evidence="2">Shoot tip</tissue>
    </source>
</reference>
<accession>A0A9Q0ZWR5</accession>
<evidence type="ECO:0000256" key="1">
    <source>
        <dbReference type="SAM" id="Phobius"/>
    </source>
</evidence>
<dbReference type="AlphaFoldDB" id="A0A9Q0ZWR5"/>
<reference evidence="2" key="2">
    <citation type="journal article" date="2023" name="Int. J. Mol. Sci.">
        <title>De Novo Assembly and Annotation of 11 Diverse Shrub Willow (Salix) Genomes Reveals Novel Gene Organization in Sex-Linked Regions.</title>
        <authorList>
            <person name="Hyden B."/>
            <person name="Feng K."/>
            <person name="Yates T.B."/>
            <person name="Jawdy S."/>
            <person name="Cereghino C."/>
            <person name="Smart L.B."/>
            <person name="Muchero W."/>
        </authorList>
    </citation>
    <scope>NUCLEOTIDE SEQUENCE [LARGE SCALE GENOMIC DNA]</scope>
    <source>
        <tissue evidence="2">Shoot tip</tissue>
    </source>
</reference>
<comment type="caution">
    <text evidence="2">The sequence shown here is derived from an EMBL/GenBank/DDBJ whole genome shotgun (WGS) entry which is preliminary data.</text>
</comment>
<proteinExistence type="predicted"/>
<organism evidence="2 3">
    <name type="scientific">Salix viminalis</name>
    <name type="common">Common osier</name>
    <name type="synonym">Basket willow</name>
    <dbReference type="NCBI Taxonomy" id="40686"/>
    <lineage>
        <taxon>Eukaryota</taxon>
        <taxon>Viridiplantae</taxon>
        <taxon>Streptophyta</taxon>
        <taxon>Embryophyta</taxon>
        <taxon>Tracheophyta</taxon>
        <taxon>Spermatophyta</taxon>
        <taxon>Magnoliopsida</taxon>
        <taxon>eudicotyledons</taxon>
        <taxon>Gunneridae</taxon>
        <taxon>Pentapetalae</taxon>
        <taxon>rosids</taxon>
        <taxon>fabids</taxon>
        <taxon>Malpighiales</taxon>
        <taxon>Salicaceae</taxon>
        <taxon>Saliceae</taxon>
        <taxon>Salix</taxon>
    </lineage>
</organism>
<keyword evidence="1" id="KW-0472">Membrane</keyword>
<keyword evidence="1" id="KW-0812">Transmembrane</keyword>
<keyword evidence="3" id="KW-1185">Reference proteome</keyword>
<dbReference type="InterPro" id="IPR033249">
    <property type="entry name" value="CLE_plant"/>
</dbReference>
<keyword evidence="1" id="KW-1133">Transmembrane helix</keyword>
<evidence type="ECO:0000313" key="2">
    <source>
        <dbReference type="EMBL" id="KAJ6749624.1"/>
    </source>
</evidence>
<sequence length="166" mass="18190">MIICNDSSKDRQLKTGGRDIGKAFTFRQQILCILTLALATLTCLFFKPLLGTAFEGETKGQNWSVLHFHAMNWVARRKEMGVLGRELACFYLLLLLIMSQLEAPCYAAGYGRFGSSNGGSISELKNSPARSTNIGGLKGNADKDGGEIFGAEKRKVYTGPNPLHNR</sequence>
<name>A0A9Q0ZWR5_SALVM</name>
<dbReference type="EMBL" id="JAPFFL010000001">
    <property type="protein sequence ID" value="KAJ6749624.1"/>
    <property type="molecule type" value="Genomic_DNA"/>
</dbReference>
<dbReference type="OrthoDB" id="1405557at2759"/>
<dbReference type="GO" id="GO:0048731">
    <property type="term" value="P:system development"/>
    <property type="evidence" value="ECO:0007669"/>
    <property type="project" value="InterPro"/>
</dbReference>